<evidence type="ECO:0000313" key="3">
    <source>
        <dbReference type="EMBL" id="RJF94760.1"/>
    </source>
</evidence>
<reference evidence="3 4" key="1">
    <citation type="submission" date="2018-09" db="EMBL/GenBank/DDBJ databases">
        <authorList>
            <person name="Zhu H."/>
        </authorList>
    </citation>
    <scope>NUCLEOTIDE SEQUENCE [LARGE SCALE GENOMIC DNA]</scope>
    <source>
        <strain evidence="3 4">K1W22B-8</strain>
    </source>
</reference>
<accession>A0A418WU19</accession>
<dbReference type="NCBIfam" id="NF004202">
    <property type="entry name" value="PRK05653.2-2"/>
    <property type="match status" value="1"/>
</dbReference>
<evidence type="ECO:0000259" key="2">
    <source>
        <dbReference type="SMART" id="SM00822"/>
    </source>
</evidence>
<dbReference type="SUPFAM" id="SSF51735">
    <property type="entry name" value="NAD(P)-binding Rossmann-fold domains"/>
    <property type="match status" value="1"/>
</dbReference>
<dbReference type="AlphaFoldDB" id="A0A418WU19"/>
<dbReference type="InterPro" id="IPR050259">
    <property type="entry name" value="SDR"/>
</dbReference>
<sequence length="262" mass="26388">MLTPLTGRSVIVTGASKGIGRGIARRFGAVGAKVLVVSRNLAEAAAVAAEIVAAGGIAKGFAADVSVTAQAQAMAQAAIELHGTIDILCANAGIFPMASLDTMTEADFDHVLGTNLKGTFLSVSACLPTMKARRAGRIVLTSSITGPYTGVPGQSHYSASKAGQLGFMRAAAVELAPWGITVNAVLPGNILTEGLAGLGPDHVKAMEASVPLKRLGTVDDIANAVLYLASDEAGYVTAQSIIVDGGQILPEGGVLAPDIDAA</sequence>
<gene>
    <name evidence="3" type="primary">fabG</name>
    <name evidence="3" type="ORF">D3874_02795</name>
</gene>
<evidence type="ECO:0000256" key="1">
    <source>
        <dbReference type="ARBA" id="ARBA00006484"/>
    </source>
</evidence>
<dbReference type="Proteomes" id="UP000284605">
    <property type="component" value="Unassembled WGS sequence"/>
</dbReference>
<evidence type="ECO:0000313" key="4">
    <source>
        <dbReference type="Proteomes" id="UP000284605"/>
    </source>
</evidence>
<keyword evidence="4" id="KW-1185">Reference proteome</keyword>
<dbReference type="RefSeq" id="WP_119776225.1">
    <property type="nucleotide sequence ID" value="NZ_QYUK01000008.1"/>
</dbReference>
<keyword evidence="3" id="KW-0560">Oxidoreductase</keyword>
<dbReference type="FunFam" id="3.40.50.720:FF:000084">
    <property type="entry name" value="Short-chain dehydrogenase reductase"/>
    <property type="match status" value="1"/>
</dbReference>
<dbReference type="EC" id="1.1.1.100" evidence="3"/>
<dbReference type="Gene3D" id="3.40.50.720">
    <property type="entry name" value="NAD(P)-binding Rossmann-like Domain"/>
    <property type="match status" value="1"/>
</dbReference>
<dbReference type="SMART" id="SM00822">
    <property type="entry name" value="PKS_KR"/>
    <property type="match status" value="1"/>
</dbReference>
<name>A0A418WU19_9PROT</name>
<comment type="similarity">
    <text evidence="1">Belongs to the short-chain dehydrogenases/reductases (SDR) family.</text>
</comment>
<comment type="caution">
    <text evidence="3">The sequence shown here is derived from an EMBL/GenBank/DDBJ whole genome shotgun (WGS) entry which is preliminary data.</text>
</comment>
<dbReference type="Pfam" id="PF13561">
    <property type="entry name" value="adh_short_C2"/>
    <property type="match status" value="1"/>
</dbReference>
<dbReference type="PANTHER" id="PTHR42879">
    <property type="entry name" value="3-OXOACYL-(ACYL-CARRIER-PROTEIN) REDUCTASE"/>
    <property type="match status" value="1"/>
</dbReference>
<dbReference type="NCBIfam" id="NF009468">
    <property type="entry name" value="PRK12826.1-4"/>
    <property type="match status" value="1"/>
</dbReference>
<organism evidence="3 4">
    <name type="scientific">Oleomonas cavernae</name>
    <dbReference type="NCBI Taxonomy" id="2320859"/>
    <lineage>
        <taxon>Bacteria</taxon>
        <taxon>Pseudomonadati</taxon>
        <taxon>Pseudomonadota</taxon>
        <taxon>Alphaproteobacteria</taxon>
        <taxon>Acetobacterales</taxon>
        <taxon>Acetobacteraceae</taxon>
        <taxon>Oleomonas</taxon>
    </lineage>
</organism>
<feature type="domain" description="Ketoreductase" evidence="2">
    <location>
        <begin position="8"/>
        <end position="188"/>
    </location>
</feature>
<dbReference type="GO" id="GO:0004316">
    <property type="term" value="F:3-oxoacyl-[acyl-carrier-protein] reductase (NADPH) activity"/>
    <property type="evidence" value="ECO:0007669"/>
    <property type="project" value="UniProtKB-EC"/>
</dbReference>
<dbReference type="PRINTS" id="PR00081">
    <property type="entry name" value="GDHRDH"/>
</dbReference>
<proteinExistence type="inferred from homology"/>
<dbReference type="InterPro" id="IPR057326">
    <property type="entry name" value="KR_dom"/>
</dbReference>
<dbReference type="EMBL" id="QYUK01000008">
    <property type="protein sequence ID" value="RJF94760.1"/>
    <property type="molecule type" value="Genomic_DNA"/>
</dbReference>
<dbReference type="InterPro" id="IPR002347">
    <property type="entry name" value="SDR_fam"/>
</dbReference>
<dbReference type="PRINTS" id="PR00080">
    <property type="entry name" value="SDRFAMILY"/>
</dbReference>
<dbReference type="InterPro" id="IPR036291">
    <property type="entry name" value="NAD(P)-bd_dom_sf"/>
</dbReference>
<dbReference type="PANTHER" id="PTHR42879:SF2">
    <property type="entry name" value="3-OXOACYL-[ACYL-CARRIER-PROTEIN] REDUCTASE FABG"/>
    <property type="match status" value="1"/>
</dbReference>
<dbReference type="OrthoDB" id="7375193at2"/>
<protein>
    <submittedName>
        <fullName evidence="3">3-oxoacyl-ACP reductase FabG</fullName>
        <ecNumber evidence="3">1.1.1.100</ecNumber>
    </submittedName>
</protein>